<dbReference type="EMBL" id="FMSV02000511">
    <property type="protein sequence ID" value="SEH06895.1"/>
    <property type="molecule type" value="Genomic_DNA"/>
</dbReference>
<accession>A0A1H6FD04</accession>
<dbReference type="RefSeq" id="WP_103920613.1">
    <property type="nucleotide sequence ID" value="NZ_FMSV02000511.1"/>
</dbReference>
<dbReference type="Proteomes" id="UP000236724">
    <property type="component" value="Unassembled WGS sequence"/>
</dbReference>
<dbReference type="AlphaFoldDB" id="A0A1H6FD04"/>
<keyword evidence="2" id="KW-1185">Reference proteome</keyword>
<evidence type="ECO:0000313" key="1">
    <source>
        <dbReference type="EMBL" id="SEH06895.1"/>
    </source>
</evidence>
<gene>
    <name evidence="1" type="ORF">MBHS_02761</name>
</gene>
<evidence type="ECO:0000313" key="2">
    <source>
        <dbReference type="Proteomes" id="UP000236724"/>
    </source>
</evidence>
<sequence length="188" mass="21605">MPNNVLIDAMHDMIEPDFHITPNETNTVRILEPQAQASCHFVDIQFKKSMPYFAFSIDKPRQKNLGDPVYPFFNPDKACLCTKNDGILFVQQSDKLYIFLIELKSNNPGKYLQQLKAAKIFVDFIIQRIKLCNPGVNTPVDYRGILFSCRRTPAESLTKKGKVEYTNRGGLQVAEQGCHNHYFIQQFL</sequence>
<protein>
    <submittedName>
        <fullName evidence="1">Uncharacterized protein</fullName>
    </submittedName>
</protein>
<proteinExistence type="predicted"/>
<dbReference type="OrthoDB" id="9765242at2"/>
<name>A0A1H6FD04_9GAMM</name>
<reference evidence="1 2" key="1">
    <citation type="submission" date="2016-10" db="EMBL/GenBank/DDBJ databases">
        <authorList>
            <person name="de Groot N.N."/>
        </authorList>
    </citation>
    <scope>NUCLEOTIDE SEQUENCE [LARGE SCALE GENOMIC DNA]</scope>
    <source>
        <strain evidence="1">MBHS1</strain>
    </source>
</reference>
<organism evidence="1 2">
    <name type="scientific">Candidatus Venteria ishoeyi</name>
    <dbReference type="NCBI Taxonomy" id="1899563"/>
    <lineage>
        <taxon>Bacteria</taxon>
        <taxon>Pseudomonadati</taxon>
        <taxon>Pseudomonadota</taxon>
        <taxon>Gammaproteobacteria</taxon>
        <taxon>Thiotrichales</taxon>
        <taxon>Thiotrichaceae</taxon>
        <taxon>Venteria</taxon>
    </lineage>
</organism>